<dbReference type="Proteomes" id="UP001233172">
    <property type="component" value="Unassembled WGS sequence"/>
</dbReference>
<reference evidence="2" key="1">
    <citation type="journal article" date="2023" name="PLoS Negl. Trop. Dis.">
        <title>A genome sequence for Biomphalaria pfeifferi, the major vector snail for the human-infecting parasite Schistosoma mansoni.</title>
        <authorList>
            <person name="Bu L."/>
            <person name="Lu L."/>
            <person name="Laidemitt M.R."/>
            <person name="Zhang S.M."/>
            <person name="Mutuku M."/>
            <person name="Mkoji G."/>
            <person name="Steinauer M."/>
            <person name="Loker E.S."/>
        </authorList>
    </citation>
    <scope>NUCLEOTIDE SEQUENCE</scope>
    <source>
        <strain evidence="2">KasaAsao</strain>
    </source>
</reference>
<organism evidence="2 3">
    <name type="scientific">Biomphalaria pfeifferi</name>
    <name type="common">Bloodfluke planorb</name>
    <name type="synonym">Freshwater snail</name>
    <dbReference type="NCBI Taxonomy" id="112525"/>
    <lineage>
        <taxon>Eukaryota</taxon>
        <taxon>Metazoa</taxon>
        <taxon>Spiralia</taxon>
        <taxon>Lophotrochozoa</taxon>
        <taxon>Mollusca</taxon>
        <taxon>Gastropoda</taxon>
        <taxon>Heterobranchia</taxon>
        <taxon>Euthyneura</taxon>
        <taxon>Panpulmonata</taxon>
        <taxon>Hygrophila</taxon>
        <taxon>Lymnaeoidea</taxon>
        <taxon>Planorbidae</taxon>
        <taxon>Biomphalaria</taxon>
    </lineage>
</organism>
<evidence type="ECO:0000313" key="3">
    <source>
        <dbReference type="Proteomes" id="UP001233172"/>
    </source>
</evidence>
<gene>
    <name evidence="2" type="ORF">Bpfe_028612</name>
</gene>
<evidence type="ECO:0000313" key="2">
    <source>
        <dbReference type="EMBL" id="KAK0041982.1"/>
    </source>
</evidence>
<feature type="non-terminal residue" evidence="2">
    <location>
        <position position="85"/>
    </location>
</feature>
<comment type="caution">
    <text evidence="2">The sequence shown here is derived from an EMBL/GenBank/DDBJ whole genome shotgun (WGS) entry which is preliminary data.</text>
</comment>
<reference evidence="2" key="2">
    <citation type="submission" date="2023-04" db="EMBL/GenBank/DDBJ databases">
        <authorList>
            <person name="Bu L."/>
            <person name="Lu L."/>
            <person name="Laidemitt M.R."/>
            <person name="Zhang S.M."/>
            <person name="Mutuku M."/>
            <person name="Mkoji G."/>
            <person name="Steinauer M."/>
            <person name="Loker E.S."/>
        </authorList>
    </citation>
    <scope>NUCLEOTIDE SEQUENCE</scope>
    <source>
        <strain evidence="2">KasaAsao</strain>
        <tissue evidence="2">Whole Snail</tissue>
    </source>
</reference>
<name>A0AAD8AT99_BIOPF</name>
<proteinExistence type="predicted"/>
<dbReference type="AlphaFoldDB" id="A0AAD8AT99"/>
<evidence type="ECO:0000256" key="1">
    <source>
        <dbReference type="SAM" id="MobiDB-lite"/>
    </source>
</evidence>
<sequence>GRIMYMNHIIYSNSNTYRDHNIYRVHVICRDHVIYRDQAIYRDQSRVEIPEHPIAKHSRNSCSCNNSQRAHESGRLPTKMEVFRD</sequence>
<dbReference type="EMBL" id="JASAOG010000255">
    <property type="protein sequence ID" value="KAK0041982.1"/>
    <property type="molecule type" value="Genomic_DNA"/>
</dbReference>
<feature type="region of interest" description="Disordered" evidence="1">
    <location>
        <begin position="57"/>
        <end position="85"/>
    </location>
</feature>
<protein>
    <submittedName>
        <fullName evidence="2">Uncharacterized protein</fullName>
    </submittedName>
</protein>
<feature type="non-terminal residue" evidence="2">
    <location>
        <position position="1"/>
    </location>
</feature>
<accession>A0AAD8AT99</accession>
<keyword evidence="3" id="KW-1185">Reference proteome</keyword>